<organism evidence="3">
    <name type="scientific">Melampsora larici-populina (strain 98AG31 / pathotype 3-4-7)</name>
    <name type="common">Poplar leaf rust fungus</name>
    <dbReference type="NCBI Taxonomy" id="747676"/>
    <lineage>
        <taxon>Eukaryota</taxon>
        <taxon>Fungi</taxon>
        <taxon>Dikarya</taxon>
        <taxon>Basidiomycota</taxon>
        <taxon>Pucciniomycotina</taxon>
        <taxon>Pucciniomycetes</taxon>
        <taxon>Pucciniales</taxon>
        <taxon>Melampsoraceae</taxon>
        <taxon>Melampsora</taxon>
    </lineage>
</organism>
<dbReference type="EMBL" id="GL883136">
    <property type="protein sequence ID" value="EGG01732.1"/>
    <property type="molecule type" value="Genomic_DNA"/>
</dbReference>
<reference evidence="3" key="1">
    <citation type="journal article" date="2011" name="Proc. Natl. Acad. Sci. U.S.A.">
        <title>Obligate biotrophy features unraveled by the genomic analysis of rust fungi.</title>
        <authorList>
            <person name="Duplessis S."/>
            <person name="Cuomo C.A."/>
            <person name="Lin Y.-C."/>
            <person name="Aerts A."/>
            <person name="Tisserant E."/>
            <person name="Veneault-Fourrey C."/>
            <person name="Joly D.L."/>
            <person name="Hacquard S."/>
            <person name="Amselem J."/>
            <person name="Cantarel B.L."/>
            <person name="Chiu R."/>
            <person name="Coutinho P.M."/>
            <person name="Feau N."/>
            <person name="Field M."/>
            <person name="Frey P."/>
            <person name="Gelhaye E."/>
            <person name="Goldberg J."/>
            <person name="Grabherr M.G."/>
            <person name="Kodira C.D."/>
            <person name="Kohler A."/>
            <person name="Kuees U."/>
            <person name="Lindquist E.A."/>
            <person name="Lucas S.M."/>
            <person name="Mago R."/>
            <person name="Mauceli E."/>
            <person name="Morin E."/>
            <person name="Murat C."/>
            <person name="Pangilinan J.L."/>
            <person name="Park R."/>
            <person name="Pearson M."/>
            <person name="Quesneville H."/>
            <person name="Rouhier N."/>
            <person name="Sakthikumar S."/>
            <person name="Salamov A.A."/>
            <person name="Schmutz J."/>
            <person name="Selles B."/>
            <person name="Shapiro H."/>
            <person name="Tanguay P."/>
            <person name="Tuskan G.A."/>
            <person name="Henrissat B."/>
            <person name="Van de Peer Y."/>
            <person name="Rouze P."/>
            <person name="Ellis J.G."/>
            <person name="Dodds P.N."/>
            <person name="Schein J.E."/>
            <person name="Zhong S."/>
            <person name="Hamelin R.C."/>
            <person name="Grigoriev I.V."/>
            <person name="Szabo L.J."/>
            <person name="Martin F."/>
        </authorList>
    </citation>
    <scope>NUCLEOTIDE SEQUENCE [LARGE SCALE GENOMIC DNA]</scope>
    <source>
        <strain evidence="3">98AG31 / pathotype 3-4-7</strain>
    </source>
</reference>
<dbReference type="AlphaFoldDB" id="F4S0X6"/>
<dbReference type="KEGG" id="mlr:MELLADRAFT_66867"/>
<dbReference type="HOGENOM" id="CLU_123449_0_0_1"/>
<dbReference type="InParanoid" id="F4S0X6"/>
<feature type="region of interest" description="Disordered" evidence="1">
    <location>
        <begin position="68"/>
        <end position="122"/>
    </location>
</feature>
<keyword evidence="3" id="KW-1185">Reference proteome</keyword>
<accession>F4S0X6</accession>
<dbReference type="VEuPathDB" id="FungiDB:MELLADRAFT_66867"/>
<dbReference type="RefSeq" id="XP_007415077.1">
    <property type="nucleotide sequence ID" value="XM_007415015.1"/>
</dbReference>
<sequence length="203" mass="21797">MKKDMKSSALLYGFLFGMISQISAAILRVAEPSALSKGALHSTVGESSSPVHWSSSFTEMQERIAEGKRLASLPPSKLLDAKSPLSPKNEKSLLGTKDSLDPSKSKLSPTQAPAPAPVSTQPQHLDVNSEQYKIMKLAHGRYLKGGSHGGSQGTETQTHGLAFWTAVSGHNAAPNAPFSTKLTWIFLAGNLALLRRLFDLARF</sequence>
<protein>
    <submittedName>
        <fullName evidence="2">Secreted protein</fullName>
    </submittedName>
</protein>
<gene>
    <name evidence="2" type="ORF">MELLADRAFT_66867</name>
</gene>
<dbReference type="GeneID" id="18930718"/>
<evidence type="ECO:0000256" key="1">
    <source>
        <dbReference type="SAM" id="MobiDB-lite"/>
    </source>
</evidence>
<evidence type="ECO:0000313" key="2">
    <source>
        <dbReference type="EMBL" id="EGG01732.1"/>
    </source>
</evidence>
<dbReference type="Proteomes" id="UP000001072">
    <property type="component" value="Unassembled WGS sequence"/>
</dbReference>
<proteinExistence type="predicted"/>
<evidence type="ECO:0000313" key="3">
    <source>
        <dbReference type="Proteomes" id="UP000001072"/>
    </source>
</evidence>
<name>F4S0X6_MELLP</name>